<dbReference type="Pfam" id="PF00271">
    <property type="entry name" value="Helicase_C"/>
    <property type="match status" value="1"/>
</dbReference>
<gene>
    <name evidence="9" type="primary">mfd</name>
    <name evidence="12" type="ORF">LX69_02884</name>
</gene>
<dbReference type="InterPro" id="IPR037235">
    <property type="entry name" value="TRCF-like_C_D7"/>
</dbReference>
<evidence type="ECO:0000256" key="2">
    <source>
        <dbReference type="ARBA" id="ARBA00022741"/>
    </source>
</evidence>
<evidence type="ECO:0000256" key="7">
    <source>
        <dbReference type="ARBA" id="ARBA00023125"/>
    </source>
</evidence>
<dbReference type="GO" id="GO:0005524">
    <property type="term" value="F:ATP binding"/>
    <property type="evidence" value="ECO:0007669"/>
    <property type="project" value="UniProtKB-UniRule"/>
</dbReference>
<dbReference type="Gene3D" id="3.90.1150.50">
    <property type="entry name" value="Transcription-repair-coupling factor, D7 domain"/>
    <property type="match status" value="1"/>
</dbReference>
<dbReference type="AlphaFoldDB" id="A0A2W7MW95"/>
<dbReference type="InterPro" id="IPR047112">
    <property type="entry name" value="RecG/Mfd"/>
</dbReference>
<protein>
    <recommendedName>
        <fullName evidence="9">Transcription-repair-coupling factor</fullName>
        <shortName evidence="9">TRCF</shortName>
        <ecNumber evidence="9">3.6.4.-</ecNumber>
    </recommendedName>
</protein>
<dbReference type="CDD" id="cd17991">
    <property type="entry name" value="DEXHc_TRCF"/>
    <property type="match status" value="1"/>
</dbReference>
<comment type="similarity">
    <text evidence="9">In the C-terminal section; belongs to the helicase family. RecG subfamily.</text>
</comment>
<dbReference type="SUPFAM" id="SSF143517">
    <property type="entry name" value="TRCF domain-like"/>
    <property type="match status" value="1"/>
</dbReference>
<dbReference type="PANTHER" id="PTHR47964">
    <property type="entry name" value="ATP-DEPENDENT DNA HELICASE HOMOLOG RECG, CHLOROPLASTIC"/>
    <property type="match status" value="1"/>
</dbReference>
<keyword evidence="4 9" id="KW-0378">Hydrolase</keyword>
<accession>A0A2W7MW95</accession>
<proteinExistence type="inferred from homology"/>
<dbReference type="Gene3D" id="2.40.10.170">
    <property type="match status" value="1"/>
</dbReference>
<dbReference type="InterPro" id="IPR003711">
    <property type="entry name" value="CarD-like/TRCF_RID"/>
</dbReference>
<keyword evidence="6 9" id="KW-0067">ATP-binding</keyword>
<dbReference type="SMART" id="SM00487">
    <property type="entry name" value="DEXDc"/>
    <property type="match status" value="1"/>
</dbReference>
<dbReference type="SMART" id="SM01058">
    <property type="entry name" value="CarD_TRCF"/>
    <property type="match status" value="1"/>
</dbReference>
<evidence type="ECO:0000256" key="5">
    <source>
        <dbReference type="ARBA" id="ARBA00022806"/>
    </source>
</evidence>
<dbReference type="PROSITE" id="PS51194">
    <property type="entry name" value="HELICASE_CTER"/>
    <property type="match status" value="1"/>
</dbReference>
<feature type="domain" description="Helicase ATP-binding" evidence="10">
    <location>
        <begin position="589"/>
        <end position="750"/>
    </location>
</feature>
<reference evidence="12 13" key="1">
    <citation type="submission" date="2018-06" db="EMBL/GenBank/DDBJ databases">
        <title>Genomic Encyclopedia of Archaeal and Bacterial Type Strains, Phase II (KMG-II): from individual species to whole genera.</title>
        <authorList>
            <person name="Goeker M."/>
        </authorList>
    </citation>
    <scope>NUCLEOTIDE SEQUENCE [LARGE SCALE GENOMIC DNA]</scope>
    <source>
        <strain evidence="12 13">DSM 6779</strain>
    </source>
</reference>
<evidence type="ECO:0000313" key="13">
    <source>
        <dbReference type="Proteomes" id="UP000249239"/>
    </source>
</evidence>
<dbReference type="InterPro" id="IPR004576">
    <property type="entry name" value="Mfd"/>
</dbReference>
<dbReference type="InterPro" id="IPR036101">
    <property type="entry name" value="CarD-like/TRCF_RID_sf"/>
</dbReference>
<keyword evidence="13" id="KW-1185">Reference proteome</keyword>
<dbReference type="SMART" id="SM00982">
    <property type="entry name" value="TRCF"/>
    <property type="match status" value="1"/>
</dbReference>
<dbReference type="GO" id="GO:0006355">
    <property type="term" value="P:regulation of DNA-templated transcription"/>
    <property type="evidence" value="ECO:0007669"/>
    <property type="project" value="UniProtKB-UniRule"/>
</dbReference>
<dbReference type="Proteomes" id="UP000249239">
    <property type="component" value="Unassembled WGS sequence"/>
</dbReference>
<dbReference type="InterPro" id="IPR027417">
    <property type="entry name" value="P-loop_NTPase"/>
</dbReference>
<evidence type="ECO:0000256" key="4">
    <source>
        <dbReference type="ARBA" id="ARBA00022801"/>
    </source>
</evidence>
<keyword evidence="5 12" id="KW-0347">Helicase</keyword>
<dbReference type="PROSITE" id="PS51192">
    <property type="entry name" value="HELICASE_ATP_BIND_1"/>
    <property type="match status" value="1"/>
</dbReference>
<dbReference type="Gene3D" id="3.40.50.300">
    <property type="entry name" value="P-loop containing nucleotide triphosphate hydrolases"/>
    <property type="match status" value="2"/>
</dbReference>
<dbReference type="Pfam" id="PF00270">
    <property type="entry name" value="DEAD"/>
    <property type="match status" value="1"/>
</dbReference>
<evidence type="ECO:0000313" key="12">
    <source>
        <dbReference type="EMBL" id="PZX12415.1"/>
    </source>
</evidence>
<keyword evidence="7 9" id="KW-0238">DNA-binding</keyword>
<dbReference type="InterPro" id="IPR014001">
    <property type="entry name" value="Helicase_ATP-bd"/>
</dbReference>
<evidence type="ECO:0000256" key="3">
    <source>
        <dbReference type="ARBA" id="ARBA00022763"/>
    </source>
</evidence>
<comment type="similarity">
    <text evidence="9">In the N-terminal section; belongs to the UvrB family.</text>
</comment>
<dbReference type="GO" id="GO:0016787">
    <property type="term" value="F:hydrolase activity"/>
    <property type="evidence" value="ECO:0007669"/>
    <property type="project" value="UniProtKB-KW"/>
</dbReference>
<dbReference type="Pfam" id="PF17757">
    <property type="entry name" value="UvrB_inter"/>
    <property type="match status" value="1"/>
</dbReference>
<dbReference type="HAMAP" id="MF_00969">
    <property type="entry name" value="TRCF"/>
    <property type="match status" value="1"/>
</dbReference>
<dbReference type="Gene3D" id="3.30.2060.10">
    <property type="entry name" value="Penicillin-binding protein 1b domain"/>
    <property type="match status" value="1"/>
</dbReference>
<evidence type="ECO:0000256" key="9">
    <source>
        <dbReference type="HAMAP-Rule" id="MF_00969"/>
    </source>
</evidence>
<dbReference type="SUPFAM" id="SSF141259">
    <property type="entry name" value="CarD-like"/>
    <property type="match status" value="1"/>
</dbReference>
<evidence type="ECO:0000259" key="10">
    <source>
        <dbReference type="PROSITE" id="PS51192"/>
    </source>
</evidence>
<dbReference type="Pfam" id="PF03461">
    <property type="entry name" value="TRCF"/>
    <property type="match status" value="1"/>
</dbReference>
<evidence type="ECO:0000256" key="1">
    <source>
        <dbReference type="ARBA" id="ARBA00022490"/>
    </source>
</evidence>
<evidence type="ECO:0000256" key="8">
    <source>
        <dbReference type="ARBA" id="ARBA00023204"/>
    </source>
</evidence>
<sequence length="1138" mass="129064">MGFIFLMNRYLCAQTIFLAVEASALLKHYEGDPRVQQIAGAVAQRNTLFMKDAAGSFVPLLTAALRSHGSQLVVVRDREEAAYYYNDLVQLLGERPVFFLPSSFKRSPEYAQPDTSSVILRTESLNRLRQGGDPCIVVTYPEAVMEKCPSADHLQSSTLNITKGDKLDLDFITDVLIEYGFQRVDFVYEPGQYAVRGSLIDIFSFANEDPYRVDFFGKEVDSIRTFDIESQLSKEQLSTIAIIPNLAGSRRDETFVPFTDFLPRQMTLWVDAPDFCIERINEVYDRIGTHTPDIEPDDEAIQIPATRDYFTDGESFLNGIKPFGIVTWGSRNVWGASEVACDTVPQPVFHKNFELLEQDLKIRHIEGYTCHILSDNPTQLARIASIFKDRQADVAYLEIEHALHAGFIDRSRSICVYTDHQIFERYHKFSLRTDKGRAARQALSMKELNRLNPGDYVVHIDHGIGRFGGLVTTDVNGRPQEAIRLLFKDNDTLLVSIHSLHRVSKFKGKDGEPPRINKLGTPAWQNLKEKTKSKVKDIARELIALYAKRKAEAGFAFSPDSYMQSELEASFFYEDTPDQEKATRAVKEDMMRPIPMDRLVCGDVGFGKTEIAVRAAFKAVADNKQVAVLVPTTILALQHYKTFKDRLKEFPCTIDYVSRLRRTKDITTAVKGIKEGKVDIIIGTHRLIGKDIQFKDLGLLIIDEEQRFGVAVKEKLKALRVNVDTLTLTATPIPRTLQFSLMGARDLSILNTPPPNRQPIVTELHSFNEQILTEAISYEVERGGQVFLINNRIQNIIEIQTLLNRLMPQVKTIVAHGQMEGEKLEEIMLSFINGDYDVLIATSIIESGLDIPNANTIIINNAHHFGLSELHQLRGRVGRSNKKAFCYLLAPPLTTLTNEARRRLRIIEEFAELGSGFQIAMQDLDIRGAGNMLGGEQSGFISDIGYETYQRILNEAMLELRETEFKDLFADQVQEAASTGQYVSDCQIETDVEVLFPESYIENVAERMQLYRELDSIESEEKLAEFETNLRDRFGEMPEPSLELMEVMRTRWLAQSIGIEKIVLKSNTLILYFVANQESPFYQSKEFTQVLAWLQAHPRRAEMKESRGRLSMTFKHVFSIAKMRSLLLDLAGLPVQSA</sequence>
<dbReference type="InterPro" id="IPR041471">
    <property type="entry name" value="UvrB_inter"/>
</dbReference>
<feature type="domain" description="Helicase C-terminal" evidence="11">
    <location>
        <begin position="771"/>
        <end position="925"/>
    </location>
</feature>
<dbReference type="GO" id="GO:0003684">
    <property type="term" value="F:damaged DNA binding"/>
    <property type="evidence" value="ECO:0007669"/>
    <property type="project" value="InterPro"/>
</dbReference>
<dbReference type="SMART" id="SM00490">
    <property type="entry name" value="HELICc"/>
    <property type="match status" value="1"/>
</dbReference>
<keyword evidence="8 9" id="KW-0234">DNA repair</keyword>
<organism evidence="12 13">
    <name type="scientific">Breznakibacter xylanolyticus</name>
    <dbReference type="NCBI Taxonomy" id="990"/>
    <lineage>
        <taxon>Bacteria</taxon>
        <taxon>Pseudomonadati</taxon>
        <taxon>Bacteroidota</taxon>
        <taxon>Bacteroidia</taxon>
        <taxon>Marinilabiliales</taxon>
        <taxon>Marinilabiliaceae</taxon>
        <taxon>Breznakibacter</taxon>
    </lineage>
</organism>
<dbReference type="GO" id="GO:0005737">
    <property type="term" value="C:cytoplasm"/>
    <property type="evidence" value="ECO:0007669"/>
    <property type="project" value="UniProtKB-SubCell"/>
</dbReference>
<dbReference type="EC" id="3.6.4.-" evidence="9"/>
<dbReference type="GO" id="GO:0003678">
    <property type="term" value="F:DNA helicase activity"/>
    <property type="evidence" value="ECO:0007669"/>
    <property type="project" value="TreeGrafter"/>
</dbReference>
<evidence type="ECO:0000259" key="11">
    <source>
        <dbReference type="PROSITE" id="PS51194"/>
    </source>
</evidence>
<comment type="caution">
    <text evidence="12">The sequence shown here is derived from an EMBL/GenBank/DDBJ whole genome shotgun (WGS) entry which is preliminary data.</text>
</comment>
<evidence type="ECO:0000256" key="6">
    <source>
        <dbReference type="ARBA" id="ARBA00022840"/>
    </source>
</evidence>
<comment type="subcellular location">
    <subcellularLocation>
        <location evidence="9">Cytoplasm</location>
    </subcellularLocation>
</comment>
<dbReference type="InterPro" id="IPR011545">
    <property type="entry name" value="DEAD/DEAH_box_helicase_dom"/>
</dbReference>
<dbReference type="InterPro" id="IPR001650">
    <property type="entry name" value="Helicase_C-like"/>
</dbReference>
<dbReference type="Pfam" id="PF02559">
    <property type="entry name" value="CarD_TRCF_RID"/>
    <property type="match status" value="1"/>
</dbReference>
<dbReference type="SUPFAM" id="SSF52540">
    <property type="entry name" value="P-loop containing nucleoside triphosphate hydrolases"/>
    <property type="match status" value="3"/>
</dbReference>
<dbReference type="EMBL" id="QKZK01000031">
    <property type="protein sequence ID" value="PZX12415.1"/>
    <property type="molecule type" value="Genomic_DNA"/>
</dbReference>
<dbReference type="InterPro" id="IPR005118">
    <property type="entry name" value="TRCF_C"/>
</dbReference>
<keyword evidence="1 9" id="KW-0963">Cytoplasm</keyword>
<dbReference type="Gene3D" id="3.40.50.11180">
    <property type="match status" value="1"/>
</dbReference>
<dbReference type="PANTHER" id="PTHR47964:SF1">
    <property type="entry name" value="ATP-DEPENDENT DNA HELICASE HOMOLOG RECG, CHLOROPLASTIC"/>
    <property type="match status" value="1"/>
</dbReference>
<dbReference type="GO" id="GO:0000716">
    <property type="term" value="P:transcription-coupled nucleotide-excision repair, DNA damage recognition"/>
    <property type="evidence" value="ECO:0007669"/>
    <property type="project" value="UniProtKB-UniRule"/>
</dbReference>
<keyword evidence="2 9" id="KW-0547">Nucleotide-binding</keyword>
<name>A0A2W7MW95_9BACT</name>
<keyword evidence="3 9" id="KW-0227">DNA damage</keyword>
<dbReference type="NCBIfam" id="TIGR00580">
    <property type="entry name" value="mfd"/>
    <property type="match status" value="1"/>
</dbReference>
<comment type="function">
    <text evidence="9">Couples transcription and DNA repair by recognizing RNA polymerase (RNAP) stalled at DNA lesions. Mediates ATP-dependent release of RNAP and its truncated transcript from the DNA, and recruitment of nucleotide excision repair machinery to the damaged site.</text>
</comment>